<keyword evidence="1" id="KW-0812">Transmembrane</keyword>
<name>U2PSM9_LEPWF</name>
<keyword evidence="1" id="KW-1133">Transmembrane helix</keyword>
<feature type="transmembrane region" description="Helical" evidence="1">
    <location>
        <begin position="21"/>
        <end position="44"/>
    </location>
</feature>
<dbReference type="GO" id="GO:0022857">
    <property type="term" value="F:transmembrane transporter activity"/>
    <property type="evidence" value="ECO:0007669"/>
    <property type="project" value="InterPro"/>
</dbReference>
<feature type="transmembrane region" description="Helical" evidence="1">
    <location>
        <begin position="151"/>
        <end position="168"/>
    </location>
</feature>
<dbReference type="InterPro" id="IPR011701">
    <property type="entry name" value="MFS"/>
</dbReference>
<evidence type="ECO:0000313" key="2">
    <source>
        <dbReference type="EMBL" id="ERK53495.1"/>
    </source>
</evidence>
<feature type="transmembrane region" description="Helical" evidence="1">
    <location>
        <begin position="174"/>
        <end position="193"/>
    </location>
</feature>
<dbReference type="AlphaFoldDB" id="U2PSM9"/>
<dbReference type="EMBL" id="AWVM01000025">
    <property type="protein sequence ID" value="ERK53495.1"/>
    <property type="molecule type" value="Genomic_DNA"/>
</dbReference>
<dbReference type="InterPro" id="IPR036259">
    <property type="entry name" value="MFS_trans_sf"/>
</dbReference>
<sequence>MIKWVRKVVKIMNLINKNTKVYYISTFLLFLASTMPHSILTVLFLKKGLLISQIVLMQSLFNLSMIIFEIPSGVMSDLYSRKKVYILSLLTLVITFFLIIFSKSLFWLSVAYTIYGLANALETGTIDVILINSLKNNETGLQKFLKYQKQISTFSSILGSGIGFLLYFKIGVNIYFISITLILLNIFLTALFFSDENKKANENINFQIFKRHIAECISELKEKRVIKYYFIFFGIIQIFIQSHFQLWQKLFLDKGIGEKNFFVMYVLFQIIVIIAYNTNILLINTKKLYLLLILIFLMAITVIILKNNLIFTGIYLILCTIFFIINYYFEFHFNKILSKEKISAITSMKSFFSRIFSFGTLFISSLLLRKISVVNLFVINVTVVIFVVMYLIFRINKSVRQSSIKEQYQGIK</sequence>
<dbReference type="HOGENOM" id="CLU_059738_0_0_0"/>
<feature type="transmembrane region" description="Helical" evidence="1">
    <location>
        <begin position="228"/>
        <end position="247"/>
    </location>
</feature>
<reference evidence="2 3" key="1">
    <citation type="submission" date="2013-06" db="EMBL/GenBank/DDBJ databases">
        <authorList>
            <person name="Weinstock G."/>
            <person name="Sodergren E."/>
            <person name="Lobos E.A."/>
            <person name="Fulton L."/>
            <person name="Fulton R."/>
            <person name="Courtney L."/>
            <person name="Fronick C."/>
            <person name="O'Laughlin M."/>
            <person name="Godfrey J."/>
            <person name="Wilson R.M."/>
            <person name="Miner T."/>
            <person name="Farmer C."/>
            <person name="Delehaunty K."/>
            <person name="Cordes M."/>
            <person name="Minx P."/>
            <person name="Tomlinson C."/>
            <person name="Chen J."/>
            <person name="Wollam A."/>
            <person name="Pepin K.H."/>
            <person name="Bhonagiri V."/>
            <person name="Zhang X."/>
            <person name="Warren W."/>
            <person name="Mitreva M."/>
            <person name="Mardis E.R."/>
            <person name="Wilson R.K."/>
        </authorList>
    </citation>
    <scope>NUCLEOTIDE SEQUENCE [LARGE SCALE GENOMIC DNA]</scope>
    <source>
        <strain evidence="2 3">F0279</strain>
    </source>
</reference>
<protein>
    <submittedName>
        <fullName evidence="2">Transporter, major facilitator family protein</fullName>
    </submittedName>
</protein>
<feature type="transmembrane region" description="Helical" evidence="1">
    <location>
        <begin position="259"/>
        <end position="276"/>
    </location>
</feature>
<dbReference type="PANTHER" id="PTHR23530">
    <property type="entry name" value="TRANSPORT PROTEIN-RELATED"/>
    <property type="match status" value="1"/>
</dbReference>
<dbReference type="Proteomes" id="UP000016626">
    <property type="component" value="Unassembled WGS sequence"/>
</dbReference>
<dbReference type="eggNOG" id="COG2814">
    <property type="taxonomic scope" value="Bacteria"/>
</dbReference>
<dbReference type="RefSeq" id="WP_021745974.1">
    <property type="nucleotide sequence ID" value="NZ_KI271392.1"/>
</dbReference>
<feature type="transmembrane region" description="Helical" evidence="1">
    <location>
        <begin position="311"/>
        <end position="329"/>
    </location>
</feature>
<feature type="transmembrane region" description="Helical" evidence="1">
    <location>
        <begin position="84"/>
        <end position="101"/>
    </location>
</feature>
<feature type="transmembrane region" description="Helical" evidence="1">
    <location>
        <begin position="50"/>
        <end position="72"/>
    </location>
</feature>
<dbReference type="PANTHER" id="PTHR23530:SF1">
    <property type="entry name" value="PERMEASE, MAJOR FACILITATOR SUPERFAMILY-RELATED"/>
    <property type="match status" value="1"/>
</dbReference>
<comment type="caution">
    <text evidence="2">The sequence shown here is derived from an EMBL/GenBank/DDBJ whole genome shotgun (WGS) entry which is preliminary data.</text>
</comment>
<dbReference type="PATRIC" id="fig|888055.3.peg.468"/>
<dbReference type="InterPro" id="IPR053160">
    <property type="entry name" value="MFS_DHA3_Transporter"/>
</dbReference>
<dbReference type="SUPFAM" id="SSF103473">
    <property type="entry name" value="MFS general substrate transporter"/>
    <property type="match status" value="1"/>
</dbReference>
<evidence type="ECO:0000313" key="3">
    <source>
        <dbReference type="Proteomes" id="UP000016626"/>
    </source>
</evidence>
<feature type="transmembrane region" description="Helical" evidence="1">
    <location>
        <begin position="350"/>
        <end position="368"/>
    </location>
</feature>
<dbReference type="Gene3D" id="1.20.1250.20">
    <property type="entry name" value="MFS general substrate transporter like domains"/>
    <property type="match status" value="1"/>
</dbReference>
<feature type="transmembrane region" description="Helical" evidence="1">
    <location>
        <begin position="374"/>
        <end position="393"/>
    </location>
</feature>
<gene>
    <name evidence="2" type="ORF">HMPREF9015_00486</name>
</gene>
<feature type="transmembrane region" description="Helical" evidence="1">
    <location>
        <begin position="107"/>
        <end position="130"/>
    </location>
</feature>
<feature type="transmembrane region" description="Helical" evidence="1">
    <location>
        <begin position="288"/>
        <end position="305"/>
    </location>
</feature>
<proteinExistence type="predicted"/>
<keyword evidence="1" id="KW-0472">Membrane</keyword>
<evidence type="ECO:0000256" key="1">
    <source>
        <dbReference type="SAM" id="Phobius"/>
    </source>
</evidence>
<dbReference type="Pfam" id="PF07690">
    <property type="entry name" value="MFS_1"/>
    <property type="match status" value="1"/>
</dbReference>
<accession>U2PSM9</accession>
<organism evidence="2 3">
    <name type="scientific">Leptotrichia wadei (strain F0279)</name>
    <dbReference type="NCBI Taxonomy" id="888055"/>
    <lineage>
        <taxon>Bacteria</taxon>
        <taxon>Fusobacteriati</taxon>
        <taxon>Fusobacteriota</taxon>
        <taxon>Fusobacteriia</taxon>
        <taxon>Fusobacteriales</taxon>
        <taxon>Leptotrichiaceae</taxon>
        <taxon>Leptotrichia</taxon>
    </lineage>
</organism>